<dbReference type="Gene3D" id="3.30.700.10">
    <property type="entry name" value="Glycoprotein, Type 4 Pilin"/>
    <property type="match status" value="1"/>
</dbReference>
<dbReference type="Pfam" id="PF16732">
    <property type="entry name" value="ComP_DUS"/>
    <property type="match status" value="1"/>
</dbReference>
<evidence type="ECO:0000313" key="2">
    <source>
        <dbReference type="EMBL" id="MDC8759987.1"/>
    </source>
</evidence>
<evidence type="ECO:0000313" key="3">
    <source>
        <dbReference type="Proteomes" id="UP001221208"/>
    </source>
</evidence>
<dbReference type="EMBL" id="JAQQXR010000009">
    <property type="protein sequence ID" value="MDC8759987.1"/>
    <property type="molecule type" value="Genomic_DNA"/>
</dbReference>
<keyword evidence="3" id="KW-1185">Reference proteome</keyword>
<accession>A0ABT5K8A4</accession>
<dbReference type="InterPro" id="IPR012902">
    <property type="entry name" value="N_methyl_site"/>
</dbReference>
<dbReference type="RefSeq" id="WP_273673503.1">
    <property type="nucleotide sequence ID" value="NZ_JAQQXR010000009.1"/>
</dbReference>
<evidence type="ECO:0000256" key="1">
    <source>
        <dbReference type="SAM" id="Phobius"/>
    </source>
</evidence>
<organism evidence="2 3">
    <name type="scientific">Janthinobacterium fluminis</name>
    <dbReference type="NCBI Taxonomy" id="2987524"/>
    <lineage>
        <taxon>Bacteria</taxon>
        <taxon>Pseudomonadati</taxon>
        <taxon>Pseudomonadota</taxon>
        <taxon>Betaproteobacteria</taxon>
        <taxon>Burkholderiales</taxon>
        <taxon>Oxalobacteraceae</taxon>
        <taxon>Janthinobacterium</taxon>
    </lineage>
</organism>
<dbReference type="NCBIfam" id="TIGR02532">
    <property type="entry name" value="IV_pilin_GFxxxE"/>
    <property type="match status" value="1"/>
</dbReference>
<protein>
    <submittedName>
        <fullName evidence="2">Type IV pilin protein</fullName>
    </submittedName>
</protein>
<feature type="transmembrane region" description="Helical" evidence="1">
    <location>
        <begin position="12"/>
        <end position="31"/>
    </location>
</feature>
<reference evidence="2 3" key="1">
    <citation type="submission" date="2022-10" db="EMBL/GenBank/DDBJ databases">
        <title>Janthinobacterium sp. hw3 Genome sequencing.</title>
        <authorList>
            <person name="Park S."/>
        </authorList>
    </citation>
    <scope>NUCLEOTIDE SEQUENCE [LARGE SCALE GENOMIC DNA]</scope>
    <source>
        <strain evidence="3">hw3</strain>
    </source>
</reference>
<proteinExistence type="predicted"/>
<name>A0ABT5K8A4_9BURK</name>
<keyword evidence="1" id="KW-1133">Transmembrane helix</keyword>
<dbReference type="SUPFAM" id="SSF54523">
    <property type="entry name" value="Pili subunits"/>
    <property type="match status" value="1"/>
</dbReference>
<sequence>MKYGERGFTLMEVLITLAIVGIMTAVALPMYTDYVLRGRLTEAFSALAAAQPSAEQYWSNGRTFVGFGVVNGLPPNTDNFGYALSAASASAYTITATGTNSARGFVFTIDQNGARATTAAPTGWVTNAACWVDHKEGTCSH</sequence>
<comment type="caution">
    <text evidence="2">The sequence shown here is derived from an EMBL/GenBank/DDBJ whole genome shotgun (WGS) entry which is preliminary data.</text>
</comment>
<gene>
    <name evidence="2" type="ORF">OIK44_20570</name>
</gene>
<keyword evidence="1" id="KW-0812">Transmembrane</keyword>
<dbReference type="InterPro" id="IPR031982">
    <property type="entry name" value="PilE-like"/>
</dbReference>
<dbReference type="InterPro" id="IPR045584">
    <property type="entry name" value="Pilin-like"/>
</dbReference>
<dbReference type="Pfam" id="PF07963">
    <property type="entry name" value="N_methyl"/>
    <property type="match status" value="1"/>
</dbReference>
<dbReference type="Proteomes" id="UP001221208">
    <property type="component" value="Unassembled WGS sequence"/>
</dbReference>
<keyword evidence="1" id="KW-0472">Membrane</keyword>